<evidence type="ECO:0008006" key="4">
    <source>
        <dbReference type="Google" id="ProtNLM"/>
    </source>
</evidence>
<keyword evidence="1" id="KW-0812">Transmembrane</keyword>
<feature type="transmembrane region" description="Helical" evidence="1">
    <location>
        <begin position="199"/>
        <end position="221"/>
    </location>
</feature>
<feature type="transmembrane region" description="Helical" evidence="1">
    <location>
        <begin position="16"/>
        <end position="34"/>
    </location>
</feature>
<sequence length="360" mass="39739">MLLNSLFCIHGRDTSLRFVAISASCFFVILLWMLIFGSNASVFIPAVTAGIVLLLSGYRRVRDAQKPQWWSVTLLVPWLALSVSISSDTLFSIWLSMLIFGCIATLLLAFPKSLSVGRFSSGYQGPATKMHGAQSTSTKRVEPSLNAQFDSGDSEQAPNYWPNANESTDALLDREPMQQDSMKSLFSDMIESSPINRKTLLFIVITLLSLTVLGLLGQSMWGDHELDTVSTAEQAVIPTSEPEVTVSFSDGFSMGLSDKKLSMTWLGDEGEAQTLWTLADAIGDSNCQVLRFNNGTQYRTIKVERLSDSSTKAWFTPLDTKAILKDVARRNKASLCSYTFSLKGSQADLSKEPLFRAYIE</sequence>
<dbReference type="RefSeq" id="WP_121853892.1">
    <property type="nucleotide sequence ID" value="NZ_CP037952.1"/>
</dbReference>
<accession>A0A3A6TNR2</accession>
<organism evidence="2 3">
    <name type="scientific">Parashewanella spongiae</name>
    <dbReference type="NCBI Taxonomy" id="342950"/>
    <lineage>
        <taxon>Bacteria</taxon>
        <taxon>Pseudomonadati</taxon>
        <taxon>Pseudomonadota</taxon>
        <taxon>Gammaproteobacteria</taxon>
        <taxon>Alteromonadales</taxon>
        <taxon>Shewanellaceae</taxon>
        <taxon>Parashewanella</taxon>
    </lineage>
</organism>
<name>A0A3A6TNR2_9GAMM</name>
<evidence type="ECO:0000313" key="3">
    <source>
        <dbReference type="Proteomes" id="UP000273022"/>
    </source>
</evidence>
<reference evidence="2 3" key="1">
    <citation type="submission" date="2018-09" db="EMBL/GenBank/DDBJ databases">
        <title>Phylogeny of the Shewanellaceae, and recommendation for two new genera, Pseudoshewanella and Parashewanella.</title>
        <authorList>
            <person name="Wang G."/>
        </authorList>
    </citation>
    <scope>NUCLEOTIDE SEQUENCE [LARGE SCALE GENOMIC DNA]</scope>
    <source>
        <strain evidence="2 3">KCTC 22492</strain>
    </source>
</reference>
<dbReference type="Proteomes" id="UP000273022">
    <property type="component" value="Unassembled WGS sequence"/>
</dbReference>
<evidence type="ECO:0000313" key="2">
    <source>
        <dbReference type="EMBL" id="RJY12980.1"/>
    </source>
</evidence>
<feature type="transmembrane region" description="Helical" evidence="1">
    <location>
        <begin position="69"/>
        <end position="85"/>
    </location>
</feature>
<evidence type="ECO:0000256" key="1">
    <source>
        <dbReference type="SAM" id="Phobius"/>
    </source>
</evidence>
<feature type="transmembrane region" description="Helical" evidence="1">
    <location>
        <begin position="40"/>
        <end position="57"/>
    </location>
</feature>
<feature type="transmembrane region" description="Helical" evidence="1">
    <location>
        <begin position="91"/>
        <end position="110"/>
    </location>
</feature>
<dbReference type="EMBL" id="QYYH01000071">
    <property type="protein sequence ID" value="RJY12980.1"/>
    <property type="molecule type" value="Genomic_DNA"/>
</dbReference>
<dbReference type="AlphaFoldDB" id="A0A3A6TNR2"/>
<gene>
    <name evidence="2" type="ORF">D5R81_12080</name>
</gene>
<proteinExistence type="predicted"/>
<keyword evidence="1" id="KW-1133">Transmembrane helix</keyword>
<comment type="caution">
    <text evidence="2">The sequence shown here is derived from an EMBL/GenBank/DDBJ whole genome shotgun (WGS) entry which is preliminary data.</text>
</comment>
<keyword evidence="3" id="KW-1185">Reference proteome</keyword>
<protein>
    <recommendedName>
        <fullName evidence="4">DUF805 domain-containing protein</fullName>
    </recommendedName>
</protein>
<keyword evidence="1" id="KW-0472">Membrane</keyword>
<dbReference type="OrthoDB" id="6396106at2"/>